<feature type="compositionally biased region" description="Gly residues" evidence="8">
    <location>
        <begin position="1"/>
        <end position="12"/>
    </location>
</feature>
<comment type="caution">
    <text evidence="10">The sequence shown here is derived from an EMBL/GenBank/DDBJ whole genome shotgun (WGS) entry which is preliminary data.</text>
</comment>
<comment type="subcellular location">
    <subcellularLocation>
        <location evidence="7">Cell membrane</location>
        <topology evidence="7">Peripheral membrane protein</topology>
        <orientation evidence="7">Cytoplasmic side</orientation>
    </subcellularLocation>
    <subcellularLocation>
        <location evidence="7">Bacterial flagellum basal body</location>
    </subcellularLocation>
</comment>
<evidence type="ECO:0000256" key="4">
    <source>
        <dbReference type="ARBA" id="ARBA00022500"/>
    </source>
</evidence>
<dbReference type="AlphaFoldDB" id="A0A8J2ZAS9"/>
<dbReference type="Gene3D" id="2.30.330.10">
    <property type="entry name" value="SpoA-like"/>
    <property type="match status" value="1"/>
</dbReference>
<feature type="compositionally biased region" description="Low complexity" evidence="8">
    <location>
        <begin position="13"/>
        <end position="39"/>
    </location>
</feature>
<evidence type="ECO:0000256" key="8">
    <source>
        <dbReference type="SAM" id="MobiDB-lite"/>
    </source>
</evidence>
<dbReference type="GO" id="GO:0006935">
    <property type="term" value="P:chemotaxis"/>
    <property type="evidence" value="ECO:0007669"/>
    <property type="project" value="UniProtKB-KW"/>
</dbReference>
<evidence type="ECO:0000313" key="10">
    <source>
        <dbReference type="EMBL" id="GGG29873.1"/>
    </source>
</evidence>
<comment type="function">
    <text evidence="7">FliN is one of three proteins (FliG, FliN, FliM) that form the rotor-mounted switch complex (C ring), located at the base of the basal body. This complex interacts with the CheY and CheZ chemotaxis proteins, in addition to contacting components of the motor that determine the direction of flagellar rotation.</text>
</comment>
<dbReference type="InterPro" id="IPR012826">
    <property type="entry name" value="FliN"/>
</dbReference>
<evidence type="ECO:0000313" key="11">
    <source>
        <dbReference type="Proteomes" id="UP000597507"/>
    </source>
</evidence>
<keyword evidence="6 7" id="KW-0472">Membrane</keyword>
<dbReference type="PRINTS" id="PR00956">
    <property type="entry name" value="FLGMOTORFLIN"/>
</dbReference>
<sequence length="124" mass="12599">MTTVGGVGGPGGEFEAAGTAVAPDAAEQPPAPPRAAAGATPARELGAVYDIPVQVSAVLGRATIQVSQLLKLGRGAVVELDRKLGEAVDIYVNNRLVARGEVVLVEDNRLGVTMTEIVKADRGG</sequence>
<dbReference type="GO" id="GO:0005886">
    <property type="term" value="C:plasma membrane"/>
    <property type="evidence" value="ECO:0007669"/>
    <property type="project" value="UniProtKB-SubCell"/>
</dbReference>
<feature type="domain" description="Flagellar motor switch protein FliN-like C-terminal" evidence="9">
    <location>
        <begin position="48"/>
        <end position="118"/>
    </location>
</feature>
<keyword evidence="7" id="KW-0975">Bacterial flagellum</keyword>
<evidence type="ECO:0000256" key="5">
    <source>
        <dbReference type="ARBA" id="ARBA00022779"/>
    </source>
</evidence>
<protein>
    <recommendedName>
        <fullName evidence="2 7">Flagellar motor switch protein FliN</fullName>
    </recommendedName>
</protein>
<dbReference type="Proteomes" id="UP000597507">
    <property type="component" value="Unassembled WGS sequence"/>
</dbReference>
<evidence type="ECO:0000256" key="2">
    <source>
        <dbReference type="ARBA" id="ARBA00021897"/>
    </source>
</evidence>
<dbReference type="InterPro" id="IPR036429">
    <property type="entry name" value="SpoA-like_sf"/>
</dbReference>
<dbReference type="InterPro" id="IPR001172">
    <property type="entry name" value="FliN_T3SS_HrcQb"/>
</dbReference>
<dbReference type="InterPro" id="IPR001543">
    <property type="entry name" value="FliN-like_C"/>
</dbReference>
<proteinExistence type="inferred from homology"/>
<dbReference type="PANTHER" id="PTHR43484">
    <property type="match status" value="1"/>
</dbReference>
<evidence type="ECO:0000256" key="7">
    <source>
        <dbReference type="RuleBase" id="RU362074"/>
    </source>
</evidence>
<keyword evidence="3 7" id="KW-1003">Cell membrane</keyword>
<dbReference type="NCBIfam" id="TIGR02480">
    <property type="entry name" value="fliN"/>
    <property type="match status" value="1"/>
</dbReference>
<reference evidence="10 11" key="1">
    <citation type="journal article" date="2014" name="Int. J. Syst. Evol. Microbiol.">
        <title>Complete genome sequence of Corynebacterium casei LMG S-19264T (=DSM 44701T), isolated from a smear-ripened cheese.</title>
        <authorList>
            <consortium name="US DOE Joint Genome Institute (JGI-PGF)"/>
            <person name="Walter F."/>
            <person name="Albersmeier A."/>
            <person name="Kalinowski J."/>
            <person name="Ruckert C."/>
        </authorList>
    </citation>
    <scope>NUCLEOTIDE SEQUENCE [LARGE SCALE GENOMIC DNA]</scope>
    <source>
        <strain evidence="10 11">CGMCC 1.16330</strain>
    </source>
</reference>
<keyword evidence="4 7" id="KW-0145">Chemotaxis</keyword>
<keyword evidence="5 7" id="KW-0283">Flagellar rotation</keyword>
<dbReference type="SUPFAM" id="SSF101801">
    <property type="entry name" value="Surface presentation of antigens (SPOA)"/>
    <property type="match status" value="1"/>
</dbReference>
<name>A0A8J2ZAS9_9PROT</name>
<feature type="region of interest" description="Disordered" evidence="8">
    <location>
        <begin position="1"/>
        <end position="39"/>
    </location>
</feature>
<evidence type="ECO:0000256" key="6">
    <source>
        <dbReference type="ARBA" id="ARBA00023136"/>
    </source>
</evidence>
<evidence type="ECO:0000256" key="1">
    <source>
        <dbReference type="ARBA" id="ARBA00009226"/>
    </source>
</evidence>
<gene>
    <name evidence="10" type="ORF">GCM10010964_17220</name>
</gene>
<dbReference type="InterPro" id="IPR051469">
    <property type="entry name" value="FliN/MopA/SpaO"/>
</dbReference>
<evidence type="ECO:0000259" key="9">
    <source>
        <dbReference type="Pfam" id="PF01052"/>
    </source>
</evidence>
<dbReference type="EMBL" id="BMKS01000004">
    <property type="protein sequence ID" value="GGG29873.1"/>
    <property type="molecule type" value="Genomic_DNA"/>
</dbReference>
<dbReference type="GO" id="GO:0009425">
    <property type="term" value="C:bacterial-type flagellum basal body"/>
    <property type="evidence" value="ECO:0007669"/>
    <property type="project" value="UniProtKB-SubCell"/>
</dbReference>
<organism evidence="10 11">
    <name type="scientific">Caldovatus sediminis</name>
    <dbReference type="NCBI Taxonomy" id="2041189"/>
    <lineage>
        <taxon>Bacteria</taxon>
        <taxon>Pseudomonadati</taxon>
        <taxon>Pseudomonadota</taxon>
        <taxon>Alphaproteobacteria</taxon>
        <taxon>Acetobacterales</taxon>
        <taxon>Roseomonadaceae</taxon>
        <taxon>Caldovatus</taxon>
    </lineage>
</organism>
<dbReference type="GO" id="GO:0071973">
    <property type="term" value="P:bacterial-type flagellum-dependent cell motility"/>
    <property type="evidence" value="ECO:0007669"/>
    <property type="project" value="UniProtKB-UniRule"/>
</dbReference>
<dbReference type="RefSeq" id="WP_229677885.1">
    <property type="nucleotide sequence ID" value="NZ_BMKS01000004.1"/>
</dbReference>
<dbReference type="Pfam" id="PF01052">
    <property type="entry name" value="FliMN_C"/>
    <property type="match status" value="1"/>
</dbReference>
<dbReference type="PANTHER" id="PTHR43484:SF1">
    <property type="entry name" value="FLAGELLAR MOTOR SWITCH PROTEIN FLIN"/>
    <property type="match status" value="1"/>
</dbReference>
<dbReference type="GO" id="GO:0003774">
    <property type="term" value="F:cytoskeletal motor activity"/>
    <property type="evidence" value="ECO:0007669"/>
    <property type="project" value="UniProtKB-UniRule"/>
</dbReference>
<evidence type="ECO:0000256" key="3">
    <source>
        <dbReference type="ARBA" id="ARBA00022475"/>
    </source>
</evidence>
<comment type="similarity">
    <text evidence="1 7">Belongs to the FliN/MopA/SpaO family.</text>
</comment>
<keyword evidence="11" id="KW-1185">Reference proteome</keyword>
<accession>A0A8J2ZAS9</accession>